<dbReference type="OrthoDB" id="9798884at2"/>
<dbReference type="SUPFAM" id="SSF53474">
    <property type="entry name" value="alpha/beta-Hydrolases"/>
    <property type="match status" value="1"/>
</dbReference>
<dbReference type="RefSeq" id="WP_135441317.1">
    <property type="nucleotide sequence ID" value="NZ_SRLE01000004.1"/>
</dbReference>
<dbReference type="Proteomes" id="UP000298050">
    <property type="component" value="Unassembled WGS sequence"/>
</dbReference>
<sequence length="318" mass="33611">MRARRWLALVAVAASVLVIAGAGVFGWYTPRQMIYRPPHTIAVTPANVGLAYTDFTLELADEALSIAGWWMPAARPRAALLFLHGGGSSRNSEFFRSLDFYRALVEQGISVAAIDLRNHGNSGSDGRGLQFGRTEKIDALAALAWMRERSPDLPQFVMGVSMGGATALQALAAGAAVDGVILLDPALDTASVLAQAAWAETGLPPALFGLSTRVAIDGYGLPGGEQQALAIATRMRTPTLLIQDPEDPIALAGFARAVACDNPQISYLEVPPVSEAERAGLAWKGKWGSHVAAFSLYPDQVLESIEAFIEGAGATAQQ</sequence>
<dbReference type="EMBL" id="SRLE01000004">
    <property type="protein sequence ID" value="TGD75176.1"/>
    <property type="molecule type" value="Genomic_DNA"/>
</dbReference>
<dbReference type="PANTHER" id="PTHR11614">
    <property type="entry name" value="PHOSPHOLIPASE-RELATED"/>
    <property type="match status" value="1"/>
</dbReference>
<organism evidence="2 3">
    <name type="scientific">Mangrovimicrobium sediminis</name>
    <dbReference type="NCBI Taxonomy" id="2562682"/>
    <lineage>
        <taxon>Bacteria</taxon>
        <taxon>Pseudomonadati</taxon>
        <taxon>Pseudomonadota</taxon>
        <taxon>Gammaproteobacteria</taxon>
        <taxon>Cellvibrionales</taxon>
        <taxon>Halieaceae</taxon>
        <taxon>Mangrovimicrobium</taxon>
    </lineage>
</organism>
<dbReference type="GO" id="GO:0016787">
    <property type="term" value="F:hydrolase activity"/>
    <property type="evidence" value="ECO:0007669"/>
    <property type="project" value="UniProtKB-KW"/>
</dbReference>
<evidence type="ECO:0000313" key="2">
    <source>
        <dbReference type="EMBL" id="TGD75176.1"/>
    </source>
</evidence>
<dbReference type="InterPro" id="IPR022742">
    <property type="entry name" value="Hydrolase_4"/>
</dbReference>
<evidence type="ECO:0000313" key="3">
    <source>
        <dbReference type="Proteomes" id="UP000298050"/>
    </source>
</evidence>
<protein>
    <submittedName>
        <fullName evidence="2">Alpha/beta fold hydrolase</fullName>
    </submittedName>
</protein>
<proteinExistence type="predicted"/>
<name>A0A4Z0M6Z2_9GAMM</name>
<feature type="domain" description="Serine aminopeptidase S33" evidence="1">
    <location>
        <begin position="75"/>
        <end position="192"/>
    </location>
</feature>
<accession>A0A4Z0M6Z2</accession>
<keyword evidence="3" id="KW-1185">Reference proteome</keyword>
<dbReference type="Gene3D" id="3.40.50.1820">
    <property type="entry name" value="alpha/beta hydrolase"/>
    <property type="match status" value="1"/>
</dbReference>
<dbReference type="InterPro" id="IPR029058">
    <property type="entry name" value="AB_hydrolase_fold"/>
</dbReference>
<evidence type="ECO:0000259" key="1">
    <source>
        <dbReference type="Pfam" id="PF12146"/>
    </source>
</evidence>
<gene>
    <name evidence="2" type="ORF">E4634_04005</name>
</gene>
<dbReference type="InterPro" id="IPR051044">
    <property type="entry name" value="MAG_DAG_Lipase"/>
</dbReference>
<dbReference type="AlphaFoldDB" id="A0A4Z0M6Z2"/>
<dbReference type="Pfam" id="PF12146">
    <property type="entry name" value="Hydrolase_4"/>
    <property type="match status" value="1"/>
</dbReference>
<comment type="caution">
    <text evidence="2">The sequence shown here is derived from an EMBL/GenBank/DDBJ whole genome shotgun (WGS) entry which is preliminary data.</text>
</comment>
<reference evidence="2 3" key="1">
    <citation type="submission" date="2019-04" db="EMBL/GenBank/DDBJ databases">
        <title>Taxonomy of novel Haliea sp. from mangrove soil of West Coast of India.</title>
        <authorList>
            <person name="Verma A."/>
            <person name="Kumar P."/>
            <person name="Krishnamurthi S."/>
        </authorList>
    </citation>
    <scope>NUCLEOTIDE SEQUENCE [LARGE SCALE GENOMIC DNA]</scope>
    <source>
        <strain evidence="2 3">SAOS-164</strain>
    </source>
</reference>
<keyword evidence="2" id="KW-0378">Hydrolase</keyword>